<dbReference type="Proteomes" id="UP000092659">
    <property type="component" value="Chromosome"/>
</dbReference>
<gene>
    <name evidence="3" type="ORF">AVL59_28390</name>
</gene>
<feature type="signal peptide" evidence="2">
    <location>
        <begin position="1"/>
        <end position="29"/>
    </location>
</feature>
<sequence>MFPVSTRGGVAAGAAALLLAAAGPAPAVAADVARARTAAVISCAGAIVVNVHPLNGAVDGRSGTNFRCATPDRSFAAELTISGSLRSGGELSYEARTTDSLRLTDTGEVFRFTVDRRFDRDTTAATGNAAERGSSSQARDSGTGTFGTGTGLVTFLVTNGYTLDVSG</sequence>
<dbReference type="EMBL" id="CP016279">
    <property type="protein sequence ID" value="ANP52942.1"/>
    <property type="molecule type" value="Genomic_DNA"/>
</dbReference>
<name>A0A1B1B2G4_9ACTN</name>
<reference evidence="3 4" key="1">
    <citation type="submission" date="2016-06" db="EMBL/GenBank/DDBJ databases">
        <title>Complete genome sequence of Streptomyces griseochromogenes ATCC 14511, the Blasticidin S producer.</title>
        <authorList>
            <person name="Wu L."/>
        </authorList>
    </citation>
    <scope>NUCLEOTIDE SEQUENCE [LARGE SCALE GENOMIC DNA]</scope>
    <source>
        <strain evidence="3 4">ATCC 14511</strain>
    </source>
</reference>
<dbReference type="AlphaFoldDB" id="A0A1B1B2G4"/>
<dbReference type="STRING" id="68214.AVL59_28390"/>
<protein>
    <submittedName>
        <fullName evidence="3">Uncharacterized protein</fullName>
    </submittedName>
</protein>
<evidence type="ECO:0000313" key="4">
    <source>
        <dbReference type="Proteomes" id="UP000092659"/>
    </source>
</evidence>
<proteinExistence type="predicted"/>
<evidence type="ECO:0000313" key="3">
    <source>
        <dbReference type="EMBL" id="ANP52942.1"/>
    </source>
</evidence>
<organism evidence="3 4">
    <name type="scientific">Streptomyces griseochromogenes</name>
    <dbReference type="NCBI Taxonomy" id="68214"/>
    <lineage>
        <taxon>Bacteria</taxon>
        <taxon>Bacillati</taxon>
        <taxon>Actinomycetota</taxon>
        <taxon>Actinomycetes</taxon>
        <taxon>Kitasatosporales</taxon>
        <taxon>Streptomycetaceae</taxon>
        <taxon>Streptomyces</taxon>
    </lineage>
</organism>
<accession>A0A1B1B2G4</accession>
<keyword evidence="2" id="KW-0732">Signal</keyword>
<dbReference type="KEGG" id="sgs:AVL59_28390"/>
<evidence type="ECO:0000256" key="1">
    <source>
        <dbReference type="SAM" id="MobiDB-lite"/>
    </source>
</evidence>
<feature type="region of interest" description="Disordered" evidence="1">
    <location>
        <begin position="123"/>
        <end position="143"/>
    </location>
</feature>
<feature type="chain" id="PRO_5008519475" evidence="2">
    <location>
        <begin position="30"/>
        <end position="167"/>
    </location>
</feature>
<evidence type="ECO:0000256" key="2">
    <source>
        <dbReference type="SAM" id="SignalP"/>
    </source>
</evidence>